<proteinExistence type="predicted"/>
<dbReference type="HOGENOM" id="CLU_1672081_0_0_1"/>
<dbReference type="GeneID" id="127761186"/>
<dbReference type="KEGG" id="ogl:127761186"/>
<dbReference type="Proteomes" id="UP000007306">
    <property type="component" value="Chromosome 2"/>
</dbReference>
<reference evidence="1 2" key="2">
    <citation type="submission" date="2018-04" db="EMBL/GenBank/DDBJ databases">
        <title>OglaRS2 (Oryza glaberrima Reference Sequence Version 2).</title>
        <authorList>
            <person name="Zhang J."/>
            <person name="Kudrna D."/>
            <person name="Lee S."/>
            <person name="Talag J."/>
            <person name="Rajasekar S."/>
            <person name="Wing R.A."/>
        </authorList>
    </citation>
    <scope>NUCLEOTIDE SEQUENCE [LARGE SCALE GENOMIC DNA]</scope>
    <source>
        <strain evidence="1 2">cv. IRGC 96717</strain>
    </source>
</reference>
<dbReference type="Gramene" id="ORGLA02G0294500.1">
    <property type="protein sequence ID" value="ORGLA02G0294500.1"/>
    <property type="gene ID" value="ORGLA02G0294500"/>
</dbReference>
<dbReference type="RefSeq" id="XP_052141395.1">
    <property type="nucleotide sequence ID" value="XM_052285435.1"/>
</dbReference>
<name>I1P4N9_ORYGL</name>
<dbReference type="EnsemblPlants" id="ORGLA02G0294500.1">
    <property type="protein sequence ID" value="ORGLA02G0294500.1"/>
    <property type="gene ID" value="ORGLA02G0294500"/>
</dbReference>
<sequence length="193" mass="22565">MCCIAMDLSTSFPFSLSSSRMNQEIMLKKKHVTVTGLVLHLCFCTHLSQAKSRLLLNSVLHKKRSFDNQFLSVLDGIAVHYSDFDNHMSSWISCFLAWILNFSQHWLPQQTTMLIINLFYFHLSVYDSLNLSHFPSDALVPSPFLCIYHCRLSLFRWGHPLSLRIIMHDNLHLITRICRKLQAFSTDMKAWHY</sequence>
<reference evidence="1" key="1">
    <citation type="submission" date="2015-06" db="UniProtKB">
        <authorList>
            <consortium name="EnsemblPlants"/>
        </authorList>
    </citation>
    <scope>IDENTIFICATION</scope>
</reference>
<protein>
    <submittedName>
        <fullName evidence="1">Uncharacterized protein</fullName>
    </submittedName>
</protein>
<accession>I1P4N9</accession>
<evidence type="ECO:0000313" key="1">
    <source>
        <dbReference type="EnsemblPlants" id="ORGLA02G0294500.1"/>
    </source>
</evidence>
<dbReference type="AlphaFoldDB" id="I1P4N9"/>
<evidence type="ECO:0000313" key="2">
    <source>
        <dbReference type="Proteomes" id="UP000007306"/>
    </source>
</evidence>
<keyword evidence="2" id="KW-1185">Reference proteome</keyword>
<organism evidence="1 2">
    <name type="scientific">Oryza glaberrima</name>
    <name type="common">African rice</name>
    <dbReference type="NCBI Taxonomy" id="4538"/>
    <lineage>
        <taxon>Eukaryota</taxon>
        <taxon>Viridiplantae</taxon>
        <taxon>Streptophyta</taxon>
        <taxon>Embryophyta</taxon>
        <taxon>Tracheophyta</taxon>
        <taxon>Spermatophyta</taxon>
        <taxon>Magnoliopsida</taxon>
        <taxon>Liliopsida</taxon>
        <taxon>Poales</taxon>
        <taxon>Poaceae</taxon>
        <taxon>BOP clade</taxon>
        <taxon>Oryzoideae</taxon>
        <taxon>Oryzeae</taxon>
        <taxon>Oryzinae</taxon>
        <taxon>Oryza</taxon>
    </lineage>
</organism>
<gene>
    <name evidence="1" type="primary">LOC127761186</name>
</gene>